<sequence length="182" mass="21019">MGYTMNANRERWSGRLEVWACGSFFALCALTLVGGNLAVGVAEHRAESQREQAARELEDELTTFGRAQIPTLQQLIDDLPGWIGQIDERCRRLADELTRLHRIPRRDPDYQTWKKQADELRVGLTAARSQREELYLEYRKAELAPAGKDAFLQRLAEVRQECDRTTEKFKQVVAEREKLGRE</sequence>
<reference evidence="3" key="1">
    <citation type="submission" date="2017-06" db="EMBL/GenBank/DDBJ databases">
        <title>Genome analysis of Fimbriiglobus ruber SP5, the first member of the order Planctomycetales with confirmed chitinolytic capability.</title>
        <authorList>
            <person name="Ravin N.V."/>
            <person name="Rakitin A.L."/>
            <person name="Ivanova A.A."/>
            <person name="Beletsky A.V."/>
            <person name="Kulichevskaya I.S."/>
            <person name="Mardanov A.V."/>
            <person name="Dedysh S.N."/>
        </authorList>
    </citation>
    <scope>NUCLEOTIDE SEQUENCE [LARGE SCALE GENOMIC DNA]</scope>
    <source>
        <strain evidence="3">SP5</strain>
    </source>
</reference>
<proteinExistence type="predicted"/>
<comment type="caution">
    <text evidence="2">The sequence shown here is derived from an EMBL/GenBank/DDBJ whole genome shotgun (WGS) entry which is preliminary data.</text>
</comment>
<evidence type="ECO:0000313" key="2">
    <source>
        <dbReference type="EMBL" id="OWK43131.1"/>
    </source>
</evidence>
<keyword evidence="3" id="KW-1185">Reference proteome</keyword>
<feature type="coiled-coil region" evidence="1">
    <location>
        <begin position="124"/>
        <end position="175"/>
    </location>
</feature>
<organism evidence="2 3">
    <name type="scientific">Fimbriiglobus ruber</name>
    <dbReference type="NCBI Taxonomy" id="1908690"/>
    <lineage>
        <taxon>Bacteria</taxon>
        <taxon>Pseudomonadati</taxon>
        <taxon>Planctomycetota</taxon>
        <taxon>Planctomycetia</taxon>
        <taxon>Gemmatales</taxon>
        <taxon>Gemmataceae</taxon>
        <taxon>Fimbriiglobus</taxon>
    </lineage>
</organism>
<dbReference type="Proteomes" id="UP000214646">
    <property type="component" value="Unassembled WGS sequence"/>
</dbReference>
<gene>
    <name evidence="2" type="ORF">FRUB_02730</name>
</gene>
<evidence type="ECO:0000313" key="3">
    <source>
        <dbReference type="Proteomes" id="UP000214646"/>
    </source>
</evidence>
<accession>A0A225DPA0</accession>
<keyword evidence="1" id="KW-0175">Coiled coil</keyword>
<evidence type="ECO:0000256" key="1">
    <source>
        <dbReference type="SAM" id="Coils"/>
    </source>
</evidence>
<dbReference type="AlphaFoldDB" id="A0A225DPA0"/>
<dbReference type="EMBL" id="NIDE01000004">
    <property type="protein sequence ID" value="OWK43131.1"/>
    <property type="molecule type" value="Genomic_DNA"/>
</dbReference>
<name>A0A225DPA0_9BACT</name>
<protein>
    <submittedName>
        <fullName evidence="2">Uncharacterized protein</fullName>
    </submittedName>
</protein>